<protein>
    <submittedName>
        <fullName evidence="2">Uncharacterized protein</fullName>
    </submittedName>
</protein>
<accession>A0ABR0PEJ3</accession>
<organism evidence="2 3">
    <name type="scientific">Gossypium arboreum</name>
    <name type="common">Tree cotton</name>
    <name type="synonym">Gossypium nanking</name>
    <dbReference type="NCBI Taxonomy" id="29729"/>
    <lineage>
        <taxon>Eukaryota</taxon>
        <taxon>Viridiplantae</taxon>
        <taxon>Streptophyta</taxon>
        <taxon>Embryophyta</taxon>
        <taxon>Tracheophyta</taxon>
        <taxon>Spermatophyta</taxon>
        <taxon>Magnoliopsida</taxon>
        <taxon>eudicotyledons</taxon>
        <taxon>Gunneridae</taxon>
        <taxon>Pentapetalae</taxon>
        <taxon>rosids</taxon>
        <taxon>malvids</taxon>
        <taxon>Malvales</taxon>
        <taxon>Malvaceae</taxon>
        <taxon>Malvoideae</taxon>
        <taxon>Gossypium</taxon>
    </lineage>
</organism>
<dbReference type="EMBL" id="JARKNE010000007">
    <property type="protein sequence ID" value="KAK5819724.1"/>
    <property type="molecule type" value="Genomic_DNA"/>
</dbReference>
<keyword evidence="3" id="KW-1185">Reference proteome</keyword>
<feature type="region of interest" description="Disordered" evidence="1">
    <location>
        <begin position="26"/>
        <end position="61"/>
    </location>
</feature>
<evidence type="ECO:0000313" key="3">
    <source>
        <dbReference type="Proteomes" id="UP001358586"/>
    </source>
</evidence>
<sequence length="166" mass="18136">MKAFGGDFGRFDYYTKKDDVHTMMSIGKGTSNTTDVGGAENDEGTESDVDPIRELGLGDDDDKDLRFTAYSLPAHMHNVDLSVEDELEFVEQPHRRLGQASSSLDLDVDNRPASPDLGCSGGHRGLLICDFPLQSFSLSMYGLEKNLNQGIYFGYQVNSGATIASQ</sequence>
<dbReference type="Proteomes" id="UP001358586">
    <property type="component" value="Chromosome 7"/>
</dbReference>
<comment type="caution">
    <text evidence="2">The sequence shown here is derived from an EMBL/GenBank/DDBJ whole genome shotgun (WGS) entry which is preliminary data.</text>
</comment>
<evidence type="ECO:0000256" key="1">
    <source>
        <dbReference type="SAM" id="MobiDB-lite"/>
    </source>
</evidence>
<feature type="compositionally biased region" description="Acidic residues" evidence="1">
    <location>
        <begin position="40"/>
        <end position="49"/>
    </location>
</feature>
<reference evidence="2 3" key="1">
    <citation type="submission" date="2023-03" db="EMBL/GenBank/DDBJ databases">
        <title>WGS of Gossypium arboreum.</title>
        <authorList>
            <person name="Yu D."/>
        </authorList>
    </citation>
    <scope>NUCLEOTIDE SEQUENCE [LARGE SCALE GENOMIC DNA]</scope>
    <source>
        <tissue evidence="2">Leaf</tissue>
    </source>
</reference>
<proteinExistence type="predicted"/>
<evidence type="ECO:0000313" key="2">
    <source>
        <dbReference type="EMBL" id="KAK5819724.1"/>
    </source>
</evidence>
<name>A0ABR0PEJ3_GOSAR</name>
<gene>
    <name evidence="2" type="ORF">PVK06_024747</name>
</gene>